<sequence>METQCAQEFCSAELGARPVRGGGSAGGVVAVEEPELQPANVEKHCHHLSTKDSHVPNQYWRDTIEITDAL</sequence>
<organism evidence="1 2">
    <name type="scientific">Mycolicibacterium confluentis</name>
    <dbReference type="NCBI Taxonomy" id="28047"/>
    <lineage>
        <taxon>Bacteria</taxon>
        <taxon>Bacillati</taxon>
        <taxon>Actinomycetota</taxon>
        <taxon>Actinomycetes</taxon>
        <taxon>Mycobacteriales</taxon>
        <taxon>Mycobacteriaceae</taxon>
        <taxon>Mycolicibacterium</taxon>
    </lineage>
</organism>
<evidence type="ECO:0000313" key="2">
    <source>
        <dbReference type="Proteomes" id="UP000466931"/>
    </source>
</evidence>
<keyword evidence="2" id="KW-1185">Reference proteome</keyword>
<gene>
    <name evidence="1" type="ORF">MCNF_43320</name>
</gene>
<reference evidence="1" key="2">
    <citation type="submission" date="2020-02" db="EMBL/GenBank/DDBJ databases">
        <authorList>
            <person name="Matsumoto Y."/>
            <person name="Motooka D."/>
            <person name="Nakamura S."/>
        </authorList>
    </citation>
    <scope>NUCLEOTIDE SEQUENCE</scope>
    <source>
        <strain evidence="1">JCM 13671</strain>
    </source>
</reference>
<accession>A0A7I7Y292</accession>
<protein>
    <submittedName>
        <fullName evidence="1">Uncharacterized protein</fullName>
    </submittedName>
</protein>
<dbReference type="Proteomes" id="UP000466931">
    <property type="component" value="Chromosome"/>
</dbReference>
<reference evidence="1" key="1">
    <citation type="journal article" date="2019" name="Emerg. Microbes Infect.">
        <title>Comprehensive subspecies identification of 175 nontuberculous mycobacteria species based on 7547 genomic profiles.</title>
        <authorList>
            <person name="Matsumoto Y."/>
            <person name="Kinjo T."/>
            <person name="Motooka D."/>
            <person name="Nabeya D."/>
            <person name="Jung N."/>
            <person name="Uechi K."/>
            <person name="Horii T."/>
            <person name="Iida T."/>
            <person name="Fujita J."/>
            <person name="Nakamura S."/>
        </authorList>
    </citation>
    <scope>NUCLEOTIDE SEQUENCE [LARGE SCALE GENOMIC DNA]</scope>
    <source>
        <strain evidence="1">JCM 13671</strain>
    </source>
</reference>
<evidence type="ECO:0000313" key="1">
    <source>
        <dbReference type="EMBL" id="BBZ35727.1"/>
    </source>
</evidence>
<name>A0A7I7Y292_9MYCO</name>
<dbReference type="EMBL" id="AP022612">
    <property type="protein sequence ID" value="BBZ35727.1"/>
    <property type="molecule type" value="Genomic_DNA"/>
</dbReference>
<dbReference type="AlphaFoldDB" id="A0A7I7Y292"/>
<proteinExistence type="predicted"/>